<organism evidence="1 2">
    <name type="scientific">Nepenthes gracilis</name>
    <name type="common">Slender pitcher plant</name>
    <dbReference type="NCBI Taxonomy" id="150966"/>
    <lineage>
        <taxon>Eukaryota</taxon>
        <taxon>Viridiplantae</taxon>
        <taxon>Streptophyta</taxon>
        <taxon>Embryophyta</taxon>
        <taxon>Tracheophyta</taxon>
        <taxon>Spermatophyta</taxon>
        <taxon>Magnoliopsida</taxon>
        <taxon>eudicotyledons</taxon>
        <taxon>Gunneridae</taxon>
        <taxon>Pentapetalae</taxon>
        <taxon>Caryophyllales</taxon>
        <taxon>Nepenthaceae</taxon>
        <taxon>Nepenthes</taxon>
    </lineage>
</organism>
<dbReference type="PANTHER" id="PTHR47718:SF7">
    <property type="entry name" value="PROTEIN FAR1-RELATED SEQUENCE"/>
    <property type="match status" value="1"/>
</dbReference>
<dbReference type="EMBL" id="BSYO01000004">
    <property type="protein sequence ID" value="GMH02880.1"/>
    <property type="molecule type" value="Genomic_DNA"/>
</dbReference>
<evidence type="ECO:0008006" key="3">
    <source>
        <dbReference type="Google" id="ProtNLM"/>
    </source>
</evidence>
<gene>
    <name evidence="1" type="ORF">Nepgr_004719</name>
</gene>
<evidence type="ECO:0000313" key="1">
    <source>
        <dbReference type="EMBL" id="GMH02880.1"/>
    </source>
</evidence>
<protein>
    <recommendedName>
        <fullName evidence="3">Protein FAR1-RELATED SEQUENCE</fullName>
    </recommendedName>
</protein>
<proteinExistence type="predicted"/>
<evidence type="ECO:0000313" key="2">
    <source>
        <dbReference type="Proteomes" id="UP001279734"/>
    </source>
</evidence>
<dbReference type="Proteomes" id="UP001279734">
    <property type="component" value="Unassembled WGS sequence"/>
</dbReference>
<name>A0AAD3XFL2_NEPGR</name>
<dbReference type="PANTHER" id="PTHR47718">
    <property type="entry name" value="OS01G0519700 PROTEIN"/>
    <property type="match status" value="1"/>
</dbReference>
<comment type="caution">
    <text evidence="1">The sequence shown here is derived from an EMBL/GenBank/DDBJ whole genome shotgun (WGS) entry which is preliminary data.</text>
</comment>
<sequence>MEFDSEEAAKDFYNYYASRVGSSTRISSSRRWRCDGAIIQRPFAAGLGRRRIMSVVIKEYGGVNKVGLTEVDCRNYVRNNEQRNMEGDIQLLIDYLKEMNAENPNFFYAVLGDDDHSTGNVFWAVVRERINYTHFGDTVTFDKTYRCNPRDNQWAQSIYSARGQWVLFHLISVPAPRSLLLTCLALACCYALVLKMGTLTTEVLKLAFFWMLT</sequence>
<accession>A0AAD3XFL2</accession>
<keyword evidence="2" id="KW-1185">Reference proteome</keyword>
<dbReference type="AlphaFoldDB" id="A0AAD3XFL2"/>
<reference evidence="1" key="1">
    <citation type="submission" date="2023-05" db="EMBL/GenBank/DDBJ databases">
        <title>Nepenthes gracilis genome sequencing.</title>
        <authorList>
            <person name="Fukushima K."/>
        </authorList>
    </citation>
    <scope>NUCLEOTIDE SEQUENCE</scope>
    <source>
        <strain evidence="1">SING2019-196</strain>
    </source>
</reference>